<accession>A0A397GVC6</accession>
<dbReference type="Proteomes" id="UP000266861">
    <property type="component" value="Unassembled WGS sequence"/>
</dbReference>
<sequence>MSEYFNNYMVLYSERVINLQYTLTEMHKEGFNKLFNCYLNSLKQIKTVYWQEILKTEYRNSQSKSC</sequence>
<protein>
    <submittedName>
        <fullName evidence="1">Uncharacterized protein</fullName>
    </submittedName>
</protein>
<reference evidence="1 2" key="1">
    <citation type="submission" date="2018-08" db="EMBL/GenBank/DDBJ databases">
        <title>Genome and evolution of the arbuscular mycorrhizal fungus Diversispora epigaea (formerly Glomus versiforme) and its bacterial endosymbionts.</title>
        <authorList>
            <person name="Sun X."/>
            <person name="Fei Z."/>
            <person name="Harrison M."/>
        </authorList>
    </citation>
    <scope>NUCLEOTIDE SEQUENCE [LARGE SCALE GENOMIC DNA]</scope>
    <source>
        <strain evidence="1 2">IT104</strain>
    </source>
</reference>
<keyword evidence="2" id="KW-1185">Reference proteome</keyword>
<organism evidence="1 2">
    <name type="scientific">Diversispora epigaea</name>
    <dbReference type="NCBI Taxonomy" id="1348612"/>
    <lineage>
        <taxon>Eukaryota</taxon>
        <taxon>Fungi</taxon>
        <taxon>Fungi incertae sedis</taxon>
        <taxon>Mucoromycota</taxon>
        <taxon>Glomeromycotina</taxon>
        <taxon>Glomeromycetes</taxon>
        <taxon>Diversisporales</taxon>
        <taxon>Diversisporaceae</taxon>
        <taxon>Diversispora</taxon>
    </lineage>
</organism>
<comment type="caution">
    <text evidence="1">The sequence shown here is derived from an EMBL/GenBank/DDBJ whole genome shotgun (WGS) entry which is preliminary data.</text>
</comment>
<name>A0A397GVC6_9GLOM</name>
<gene>
    <name evidence="1" type="ORF">Glove_426g64</name>
</gene>
<dbReference type="AlphaFoldDB" id="A0A397GVC6"/>
<evidence type="ECO:0000313" key="1">
    <source>
        <dbReference type="EMBL" id="RHZ54567.1"/>
    </source>
</evidence>
<proteinExistence type="predicted"/>
<evidence type="ECO:0000313" key="2">
    <source>
        <dbReference type="Proteomes" id="UP000266861"/>
    </source>
</evidence>
<dbReference type="EMBL" id="PQFF01000377">
    <property type="protein sequence ID" value="RHZ54567.1"/>
    <property type="molecule type" value="Genomic_DNA"/>
</dbReference>